<accession>A0A9I9DIR6</accession>
<keyword evidence="1" id="KW-0732">Signal</keyword>
<evidence type="ECO:0000256" key="1">
    <source>
        <dbReference type="SAM" id="SignalP"/>
    </source>
</evidence>
<dbReference type="AlphaFoldDB" id="A0A9I9DIR6"/>
<organism evidence="2">
    <name type="scientific">Cucumis melo</name>
    <name type="common">Muskmelon</name>
    <dbReference type="NCBI Taxonomy" id="3656"/>
    <lineage>
        <taxon>Eukaryota</taxon>
        <taxon>Viridiplantae</taxon>
        <taxon>Streptophyta</taxon>
        <taxon>Embryophyta</taxon>
        <taxon>Tracheophyta</taxon>
        <taxon>Spermatophyta</taxon>
        <taxon>Magnoliopsida</taxon>
        <taxon>eudicotyledons</taxon>
        <taxon>Gunneridae</taxon>
        <taxon>Pentapetalae</taxon>
        <taxon>rosids</taxon>
        <taxon>fabids</taxon>
        <taxon>Cucurbitales</taxon>
        <taxon>Cucurbitaceae</taxon>
        <taxon>Benincaseae</taxon>
        <taxon>Cucumis</taxon>
    </lineage>
</organism>
<reference evidence="2" key="1">
    <citation type="submission" date="2023-03" db="UniProtKB">
        <authorList>
            <consortium name="EnsemblPlants"/>
        </authorList>
    </citation>
    <scope>IDENTIFICATION</scope>
</reference>
<protein>
    <submittedName>
        <fullName evidence="2">Uncharacterized protein</fullName>
    </submittedName>
</protein>
<dbReference type="EnsemblPlants" id="MELO3C018597.2.1">
    <property type="protein sequence ID" value="MELO3C018597.2.1"/>
    <property type="gene ID" value="MELO3C018597.2"/>
</dbReference>
<sequence length="88" mass="9617">MARFTLLVAFLATLLLSSLSSSSSFSSSSTIVSRKLLASDFPELPDFNVPPFYPEFRLPPPLTFFGPNTPSSIFPNFPFFSPPSNPSP</sequence>
<evidence type="ECO:0000313" key="2">
    <source>
        <dbReference type="EnsemblPlants" id="MELO3C018597.2.1"/>
    </source>
</evidence>
<feature type="chain" id="PRO_5039942872" evidence="1">
    <location>
        <begin position="23"/>
        <end position="88"/>
    </location>
</feature>
<name>A0A9I9DIR6_CUCME</name>
<dbReference type="Gramene" id="MELO3C018597.2.1">
    <property type="protein sequence ID" value="MELO3C018597.2.1"/>
    <property type="gene ID" value="MELO3C018597.2"/>
</dbReference>
<proteinExistence type="predicted"/>
<feature type="signal peptide" evidence="1">
    <location>
        <begin position="1"/>
        <end position="22"/>
    </location>
</feature>